<evidence type="ECO:0000313" key="2">
    <source>
        <dbReference type="EMBL" id="KAH0924490.1"/>
    </source>
</evidence>
<dbReference type="EMBL" id="JAGKQM010000005">
    <property type="protein sequence ID" value="KAH0924490.1"/>
    <property type="molecule type" value="Genomic_DNA"/>
</dbReference>
<reference evidence="2 3" key="1">
    <citation type="submission" date="2021-05" db="EMBL/GenBank/DDBJ databases">
        <title>Genome Assembly of Synthetic Allotetraploid Brassica napus Reveals Homoeologous Exchanges between Subgenomes.</title>
        <authorList>
            <person name="Davis J.T."/>
        </authorList>
    </citation>
    <scope>NUCLEOTIDE SEQUENCE [LARGE SCALE GENOMIC DNA]</scope>
    <source>
        <strain evidence="3">cv. Da-Ae</strain>
        <tissue evidence="2">Seedling</tissue>
    </source>
</reference>
<name>A0ABQ8D7K7_BRANA</name>
<evidence type="ECO:0000313" key="3">
    <source>
        <dbReference type="Proteomes" id="UP000824890"/>
    </source>
</evidence>
<proteinExistence type="predicted"/>
<dbReference type="Proteomes" id="UP000824890">
    <property type="component" value="Unassembled WGS sequence"/>
</dbReference>
<protein>
    <recommendedName>
        <fullName evidence="1">KIB1-4 beta-propeller domain-containing protein</fullName>
    </recommendedName>
</protein>
<sequence length="336" mass="37335">MSLFLSRLGVRRSSSVSLLLSKALSTNSLRRQTPPCSIMGAIPSENGLGRLEVAYANQRSVTDLDKMIPLELVFKEYDDEKTLTIGASHGWIATLKEDGILRLVDDLNPVASDANPKRIPLPPLVTLPHCQTNIITNDLSSAFCKPAGQSPEWTNIKIENPCFCSSSRVMFSDLEDTSSGHGTLAGSDDPKLHKVQFQNLTKLHMATRELMDSCFTIEHLVESRPTRETFLVKQYKKTAKNKEGVDIMKTEFLMVFKLDDEGNAVYTQDMGDLAMFLSMSEPFCVPASSFPGSMFLIIYDYDEMGIVDVSDIPFYLHSASGPHSVPYQIPPQDIEN</sequence>
<dbReference type="Pfam" id="PF03478">
    <property type="entry name" value="Beta-prop_KIB1-4"/>
    <property type="match status" value="1"/>
</dbReference>
<dbReference type="PANTHER" id="PTHR31681:SF80">
    <property type="entry name" value="DUF295 DOMAIN-CONTAINING PROTEIN"/>
    <property type="match status" value="1"/>
</dbReference>
<dbReference type="PANTHER" id="PTHR31681">
    <property type="entry name" value="C2H2-LIKE ZINC FINGER PROTEIN"/>
    <property type="match status" value="1"/>
</dbReference>
<accession>A0ABQ8D7K7</accession>
<evidence type="ECO:0000259" key="1">
    <source>
        <dbReference type="Pfam" id="PF03478"/>
    </source>
</evidence>
<organism evidence="2 3">
    <name type="scientific">Brassica napus</name>
    <name type="common">Rape</name>
    <dbReference type="NCBI Taxonomy" id="3708"/>
    <lineage>
        <taxon>Eukaryota</taxon>
        <taxon>Viridiplantae</taxon>
        <taxon>Streptophyta</taxon>
        <taxon>Embryophyta</taxon>
        <taxon>Tracheophyta</taxon>
        <taxon>Spermatophyta</taxon>
        <taxon>Magnoliopsida</taxon>
        <taxon>eudicotyledons</taxon>
        <taxon>Gunneridae</taxon>
        <taxon>Pentapetalae</taxon>
        <taxon>rosids</taxon>
        <taxon>malvids</taxon>
        <taxon>Brassicales</taxon>
        <taxon>Brassicaceae</taxon>
        <taxon>Brassiceae</taxon>
        <taxon>Brassica</taxon>
    </lineage>
</organism>
<gene>
    <name evidence="2" type="ORF">HID58_016746</name>
</gene>
<feature type="domain" description="KIB1-4 beta-propeller" evidence="1">
    <location>
        <begin position="80"/>
        <end position="301"/>
    </location>
</feature>
<dbReference type="InterPro" id="IPR005174">
    <property type="entry name" value="KIB1-4_b-propeller"/>
</dbReference>
<keyword evidence="3" id="KW-1185">Reference proteome</keyword>
<comment type="caution">
    <text evidence="2">The sequence shown here is derived from an EMBL/GenBank/DDBJ whole genome shotgun (WGS) entry which is preliminary data.</text>
</comment>